<accession>A0A2V5HJQ8</accession>
<keyword evidence="1" id="KW-0472">Membrane</keyword>
<evidence type="ECO:0000256" key="1">
    <source>
        <dbReference type="SAM" id="Phobius"/>
    </source>
</evidence>
<keyword evidence="3" id="KW-1185">Reference proteome</keyword>
<sequence length="85" mass="10256">MMRWIHFNLLASCMQEGIFLICCLNFYFWLEHTESWISQIVVNARGLDPPRRIIRYMDSYMVPSSIYDYFGMETWFLLGDLRCSI</sequence>
<gene>
    <name evidence="2" type="ORF">BO99DRAFT_2278</name>
</gene>
<name>A0A2V5HJQ8_ASPV1</name>
<organism evidence="2 3">
    <name type="scientific">Aspergillus violaceofuscus (strain CBS 115571)</name>
    <dbReference type="NCBI Taxonomy" id="1450538"/>
    <lineage>
        <taxon>Eukaryota</taxon>
        <taxon>Fungi</taxon>
        <taxon>Dikarya</taxon>
        <taxon>Ascomycota</taxon>
        <taxon>Pezizomycotina</taxon>
        <taxon>Eurotiomycetes</taxon>
        <taxon>Eurotiomycetidae</taxon>
        <taxon>Eurotiales</taxon>
        <taxon>Aspergillaceae</taxon>
        <taxon>Aspergillus</taxon>
    </lineage>
</organism>
<evidence type="ECO:0000313" key="3">
    <source>
        <dbReference type="Proteomes" id="UP000249829"/>
    </source>
</evidence>
<keyword evidence="1" id="KW-0812">Transmembrane</keyword>
<feature type="transmembrane region" description="Helical" evidence="1">
    <location>
        <begin position="7"/>
        <end position="30"/>
    </location>
</feature>
<reference evidence="2 3" key="1">
    <citation type="submission" date="2018-02" db="EMBL/GenBank/DDBJ databases">
        <title>The genomes of Aspergillus section Nigri reveals drivers in fungal speciation.</title>
        <authorList>
            <consortium name="DOE Joint Genome Institute"/>
            <person name="Vesth T.C."/>
            <person name="Nybo J."/>
            <person name="Theobald S."/>
            <person name="Brandl J."/>
            <person name="Frisvad J.C."/>
            <person name="Nielsen K.F."/>
            <person name="Lyhne E.K."/>
            <person name="Kogle M.E."/>
            <person name="Kuo A."/>
            <person name="Riley R."/>
            <person name="Clum A."/>
            <person name="Nolan M."/>
            <person name="Lipzen A."/>
            <person name="Salamov A."/>
            <person name="Henrissat B."/>
            <person name="Wiebenga A."/>
            <person name="De vries R.P."/>
            <person name="Grigoriev I.V."/>
            <person name="Mortensen U.H."/>
            <person name="Andersen M.R."/>
            <person name="Baker S.E."/>
        </authorList>
    </citation>
    <scope>NUCLEOTIDE SEQUENCE [LARGE SCALE GENOMIC DNA]</scope>
    <source>
        <strain evidence="2 3">CBS 115571</strain>
    </source>
</reference>
<evidence type="ECO:0000313" key="2">
    <source>
        <dbReference type="EMBL" id="PYI24705.1"/>
    </source>
</evidence>
<dbReference type="EMBL" id="KZ825101">
    <property type="protein sequence ID" value="PYI24705.1"/>
    <property type="molecule type" value="Genomic_DNA"/>
</dbReference>
<dbReference type="Proteomes" id="UP000249829">
    <property type="component" value="Unassembled WGS sequence"/>
</dbReference>
<keyword evidence="1" id="KW-1133">Transmembrane helix</keyword>
<proteinExistence type="predicted"/>
<protein>
    <submittedName>
        <fullName evidence="2">Uncharacterized protein</fullName>
    </submittedName>
</protein>
<dbReference type="AlphaFoldDB" id="A0A2V5HJQ8"/>